<comment type="caution">
    <text evidence="2">The sequence shown here is derived from an EMBL/GenBank/DDBJ whole genome shotgun (WGS) entry which is preliminary data.</text>
</comment>
<dbReference type="HOGENOM" id="CLU_1103351_0_0_1"/>
<dbReference type="InParanoid" id="F7W0R5"/>
<accession>F7W0R5</accession>
<gene>
    <name evidence="2" type="ORF">SMAC_02024</name>
    <name evidence="3" type="ORF">SMAC_08667</name>
</gene>
<evidence type="ECO:0000313" key="2">
    <source>
        <dbReference type="EMBL" id="CCC11367.1"/>
    </source>
</evidence>
<dbReference type="AlphaFoldDB" id="F7W0R5"/>
<keyword evidence="4" id="KW-1185">Reference proteome</keyword>
<reference evidence="2 4" key="1">
    <citation type="journal article" date="2010" name="PLoS Genet.">
        <title>De novo assembly of a 40 Mb eukaryotic genome from short sequence reads: Sordaria macrospora, a model organism for fungal morphogenesis.</title>
        <authorList>
            <person name="Nowrousian M."/>
            <person name="Stajich J."/>
            <person name="Chu M."/>
            <person name="Engh I."/>
            <person name="Espagne E."/>
            <person name="Halliday K."/>
            <person name="Kamerewerd J."/>
            <person name="Kempken F."/>
            <person name="Knab B."/>
            <person name="Kuo H.C."/>
            <person name="Osiewacz H.D."/>
            <person name="Poeggeler S."/>
            <person name="Read N."/>
            <person name="Seiler S."/>
            <person name="Smith K."/>
            <person name="Zickler D."/>
            <person name="Kueck U."/>
            <person name="Freitag M."/>
        </authorList>
    </citation>
    <scope>NUCLEOTIDE SEQUENCE [LARGE SCALE GENOMIC DNA]</scope>
    <source>
        <strain evidence="4">ATCC MYA-333 / DSM 997 / K(L3346) / K-hell</strain>
        <strain evidence="2">K-hell</strain>
        <tissue evidence="2">Mycelium</tissue>
    </source>
</reference>
<dbReference type="OrthoDB" id="4582307at2759"/>
<evidence type="ECO:0000256" key="1">
    <source>
        <dbReference type="SAM" id="MobiDB-lite"/>
    </source>
</evidence>
<feature type="region of interest" description="Disordered" evidence="1">
    <location>
        <begin position="215"/>
        <end position="252"/>
    </location>
</feature>
<evidence type="ECO:0000313" key="3">
    <source>
        <dbReference type="EMBL" id="CCC14208.1"/>
    </source>
</evidence>
<proteinExistence type="predicted"/>
<dbReference type="VEuPathDB" id="FungiDB:SMAC_08667"/>
<organism evidence="2 4">
    <name type="scientific">Sordaria macrospora (strain ATCC MYA-333 / DSM 997 / K(L3346) / K-hell)</name>
    <dbReference type="NCBI Taxonomy" id="771870"/>
    <lineage>
        <taxon>Eukaryota</taxon>
        <taxon>Fungi</taxon>
        <taxon>Dikarya</taxon>
        <taxon>Ascomycota</taxon>
        <taxon>Pezizomycotina</taxon>
        <taxon>Sordariomycetes</taxon>
        <taxon>Sordariomycetidae</taxon>
        <taxon>Sordariales</taxon>
        <taxon>Sordariaceae</taxon>
        <taxon>Sordaria</taxon>
    </lineage>
</organism>
<dbReference type="VEuPathDB" id="FungiDB:SMAC_02024"/>
<reference evidence="2" key="2">
    <citation type="submission" date="2011-05" db="EMBL/GenBank/DDBJ databases">
        <authorList>
            <person name="Nowrousian M."/>
        </authorList>
    </citation>
    <scope>NUCLEOTIDE SEQUENCE</scope>
    <source>
        <strain evidence="2">K-hell</strain>
        <tissue evidence="2">Mycelium</tissue>
    </source>
</reference>
<dbReference type="Proteomes" id="UP000001881">
    <property type="component" value="Unassembled WGS sequence"/>
</dbReference>
<sequence>MVAAVPPGVEAILDTAQVAGKLSRSGVALKDNHAWTVGVRDKLQELERERNNAYKQRSGQPMKLQFMKMQPSAPMENKHDDPKETAVKRLIERRNLNVDAEKLPMQLPATSDWTHAHRGVNHRPATETPIWTTSKLVHAHKMYFADDGLWRQTIYDQVYNNVYSEIYDEVYAKAYNTAYNNAYGDGLERGGLHGRQQGSNRGFEDGYEHGYMKEHRLAYAKGQENARDMLSSKEEKEEKDKETKSKGPKNVE</sequence>
<dbReference type="EMBL" id="CABT02000063">
    <property type="protein sequence ID" value="CCC14208.1"/>
    <property type="molecule type" value="Genomic_DNA"/>
</dbReference>
<name>F7W0R5_SORMK</name>
<evidence type="ECO:0000313" key="4">
    <source>
        <dbReference type="Proteomes" id="UP000001881"/>
    </source>
</evidence>
<feature type="compositionally biased region" description="Basic and acidic residues" evidence="1">
    <location>
        <begin position="224"/>
        <end position="252"/>
    </location>
</feature>
<protein>
    <submittedName>
        <fullName evidence="2">WGS project CABT00000000 data, contig 2.18</fullName>
    </submittedName>
    <submittedName>
        <fullName evidence="3">WGS project CABT00000000 data, contig 2.63</fullName>
    </submittedName>
</protein>
<dbReference type="eggNOG" id="ENOG502RJNA">
    <property type="taxonomic scope" value="Eukaryota"/>
</dbReference>
<dbReference type="EMBL" id="CABT02000018">
    <property type="protein sequence ID" value="CCC11367.1"/>
    <property type="molecule type" value="Genomic_DNA"/>
</dbReference>